<evidence type="ECO:0000256" key="1">
    <source>
        <dbReference type="SAM" id="MobiDB-lite"/>
    </source>
</evidence>
<evidence type="ECO:0000313" key="2">
    <source>
        <dbReference type="EMBL" id="TVU82781.1"/>
    </source>
</evidence>
<dbReference type="Gene3D" id="3.30.70.240">
    <property type="match status" value="1"/>
</dbReference>
<dbReference type="AlphaFoldDB" id="A0A558IN12"/>
<proteinExistence type="predicted"/>
<dbReference type="Pfam" id="PF09707">
    <property type="entry name" value="Cas_Cas2CT1978"/>
    <property type="match status" value="1"/>
</dbReference>
<dbReference type="Proteomes" id="UP000320648">
    <property type="component" value="Unassembled WGS sequence"/>
</dbReference>
<reference evidence="2 3" key="1">
    <citation type="submission" date="2019-07" db="EMBL/GenBank/DDBJ databases">
        <title>Draft genome of C. aurimucosum strain 15-4290.</title>
        <authorList>
            <person name="Pacheco L.G.C."/>
            <person name="Aguiar E.R.G.R."/>
            <person name="Navas J."/>
            <person name="Santos C.S."/>
            <person name="Rocha D.J.P.G."/>
        </authorList>
    </citation>
    <scope>NUCLEOTIDE SEQUENCE [LARGE SCALE GENOMIC DNA]</scope>
    <source>
        <strain evidence="2 3">15-4290</strain>
    </source>
</reference>
<dbReference type="InterPro" id="IPR010152">
    <property type="entry name" value="CRISPR-assoc_prot_Cas2_sub"/>
</dbReference>
<organism evidence="2 3">
    <name type="scientific">Corynebacterium aurimucosum</name>
    <dbReference type="NCBI Taxonomy" id="169292"/>
    <lineage>
        <taxon>Bacteria</taxon>
        <taxon>Bacillati</taxon>
        <taxon>Actinomycetota</taxon>
        <taxon>Actinomycetes</taxon>
        <taxon>Mycobacteriales</taxon>
        <taxon>Corynebacteriaceae</taxon>
        <taxon>Corynebacterium</taxon>
    </lineage>
</organism>
<accession>A0A558IN12</accession>
<dbReference type="EMBL" id="VMTX01000011">
    <property type="protein sequence ID" value="TVU82781.1"/>
    <property type="molecule type" value="Genomic_DNA"/>
</dbReference>
<dbReference type="CDD" id="cd09755">
    <property type="entry name" value="Cas2_I-E"/>
    <property type="match status" value="1"/>
</dbReference>
<sequence>MIVLVVTACPAGLRGDLSKWLIELTPGVFVGRPSARIRDLLWERTVELCKDGRALLVYSAANEQGLEFRTHRHHWQPTDFDGVTLMVRPSPERKTVQSRTGWSRARQNRSAYQKQKRNK</sequence>
<evidence type="ECO:0000313" key="3">
    <source>
        <dbReference type="Proteomes" id="UP000320648"/>
    </source>
</evidence>
<name>A0A558IN12_9CORY</name>
<gene>
    <name evidence="2" type="primary">cas2e</name>
    <name evidence="2" type="ORF">FQN05_09050</name>
</gene>
<feature type="region of interest" description="Disordered" evidence="1">
    <location>
        <begin position="87"/>
        <end position="119"/>
    </location>
</feature>
<dbReference type="RefSeq" id="WP_158381795.1">
    <property type="nucleotide sequence ID" value="NZ_VMTX01000011.1"/>
</dbReference>
<dbReference type="NCBIfam" id="TIGR01873">
    <property type="entry name" value="cas_CT1978"/>
    <property type="match status" value="1"/>
</dbReference>
<protein>
    <submittedName>
        <fullName evidence="2">Type I-E CRISPR-associated endoribonuclease Cas2</fullName>
    </submittedName>
</protein>
<comment type="caution">
    <text evidence="2">The sequence shown here is derived from an EMBL/GenBank/DDBJ whole genome shotgun (WGS) entry which is preliminary data.</text>
</comment>